<feature type="chain" id="PRO_5028895677" evidence="1">
    <location>
        <begin position="21"/>
        <end position="268"/>
    </location>
</feature>
<dbReference type="InterPro" id="IPR015943">
    <property type="entry name" value="WD40/YVTN_repeat-like_dom_sf"/>
</dbReference>
<sequence length="268" mass="29230">MRLFSFLLVILGAIAVSCTGTDRIASGSTPTSSIPEYGLLLVSTLDGSLTAINSDTGHQRWSFNLGAPLLESPRDPLTGFTFIPDPKDGQIFALQDGALEKLPYTVPQLVKASPSKSGKGVLFAGSKKDVWISINPETGHKLDALPPPPASSYCPVGHPENIFIGRIDYQLSMLDSNKKDVQWNASFTDYSSHLLPPDNLYPFAHFSLPNDGVILTYDARHERLFKTKVSGVIANLYLLKTDGLHLLPHTTISTTLFDDIVRVGFTLF</sequence>
<dbReference type="Gene3D" id="2.130.10.10">
    <property type="entry name" value="YVTN repeat-like/Quinoprotein amine dehydrogenase"/>
    <property type="match status" value="1"/>
</dbReference>
<proteinExistence type="predicted"/>
<dbReference type="InterPro" id="IPR011047">
    <property type="entry name" value="Quinoprotein_ADH-like_sf"/>
</dbReference>
<reference evidence="2" key="1">
    <citation type="journal article" date="2013" name="Genetics">
        <title>The draft genome and transcriptome of Panagrellus redivivus are shaped by the harsh demands of a free-living lifestyle.</title>
        <authorList>
            <person name="Srinivasan J."/>
            <person name="Dillman A.R."/>
            <person name="Macchietto M.G."/>
            <person name="Heikkinen L."/>
            <person name="Lakso M."/>
            <person name="Fracchia K.M."/>
            <person name="Antoshechkin I."/>
            <person name="Mortazavi A."/>
            <person name="Wong G."/>
            <person name="Sternberg P.W."/>
        </authorList>
    </citation>
    <scope>NUCLEOTIDE SEQUENCE [LARGE SCALE GENOMIC DNA]</scope>
    <source>
        <strain evidence="2">MT8872</strain>
    </source>
</reference>
<protein>
    <submittedName>
        <fullName evidence="3">Pyrroloquinoline-quinone binding quinoprotein</fullName>
    </submittedName>
</protein>
<dbReference type="PROSITE" id="PS51257">
    <property type="entry name" value="PROKAR_LIPOPROTEIN"/>
    <property type="match status" value="1"/>
</dbReference>
<keyword evidence="1" id="KW-0732">Signal</keyword>
<evidence type="ECO:0000256" key="1">
    <source>
        <dbReference type="SAM" id="SignalP"/>
    </source>
</evidence>
<keyword evidence="2" id="KW-1185">Reference proteome</keyword>
<dbReference type="AlphaFoldDB" id="A0A7E4WBW6"/>
<accession>A0A7E4WBW6</accession>
<feature type="signal peptide" evidence="1">
    <location>
        <begin position="1"/>
        <end position="20"/>
    </location>
</feature>
<dbReference type="SMART" id="SM00564">
    <property type="entry name" value="PQQ"/>
    <property type="match status" value="3"/>
</dbReference>
<reference evidence="3" key="2">
    <citation type="submission" date="2020-10" db="UniProtKB">
        <authorList>
            <consortium name="WormBaseParasite"/>
        </authorList>
    </citation>
    <scope>IDENTIFICATION</scope>
</reference>
<dbReference type="Proteomes" id="UP000492821">
    <property type="component" value="Unassembled WGS sequence"/>
</dbReference>
<evidence type="ECO:0000313" key="2">
    <source>
        <dbReference type="Proteomes" id="UP000492821"/>
    </source>
</evidence>
<dbReference type="WBParaSite" id="Pan_g9383.t1">
    <property type="protein sequence ID" value="Pan_g9383.t1"/>
    <property type="gene ID" value="Pan_g9383"/>
</dbReference>
<organism evidence="2 3">
    <name type="scientific">Panagrellus redivivus</name>
    <name type="common">Microworm</name>
    <dbReference type="NCBI Taxonomy" id="6233"/>
    <lineage>
        <taxon>Eukaryota</taxon>
        <taxon>Metazoa</taxon>
        <taxon>Ecdysozoa</taxon>
        <taxon>Nematoda</taxon>
        <taxon>Chromadorea</taxon>
        <taxon>Rhabditida</taxon>
        <taxon>Tylenchina</taxon>
        <taxon>Panagrolaimomorpha</taxon>
        <taxon>Panagrolaimoidea</taxon>
        <taxon>Panagrolaimidae</taxon>
        <taxon>Panagrellus</taxon>
    </lineage>
</organism>
<evidence type="ECO:0000313" key="3">
    <source>
        <dbReference type="WBParaSite" id="Pan_g9383.t1"/>
    </source>
</evidence>
<dbReference type="InterPro" id="IPR018391">
    <property type="entry name" value="PQQ_b-propeller_rpt"/>
</dbReference>
<dbReference type="SUPFAM" id="SSF50998">
    <property type="entry name" value="Quinoprotein alcohol dehydrogenase-like"/>
    <property type="match status" value="1"/>
</dbReference>
<name>A0A7E4WBW6_PANRE</name>